<feature type="region of interest" description="Disordered" evidence="1">
    <location>
        <begin position="89"/>
        <end position="187"/>
    </location>
</feature>
<dbReference type="HOGENOM" id="CLU_1449346_0_0_1"/>
<accession>A7SX87</accession>
<sequence>MKVVLPFLCLLALASCEPYKAHKRTRRDDSSVYRRASIAPQSYGAPFAFAPLNPMVSAYPLMGHRVQPYGWFPGSGGSNTGGAFQLPSWMPCNCPPDEDDSKGGAAGAEEKEEGEGGGDTPTTAPTTAATTPTTPTTAPTTPTTPTTAATTPTTAATTPAAGAAAAAAPPPAAAAAAPPPPERFDAE</sequence>
<name>A7SX87_NEMVE</name>
<dbReference type="PROSITE" id="PS51257">
    <property type="entry name" value="PROKAR_LIPOPROTEIN"/>
    <property type="match status" value="1"/>
</dbReference>
<organism evidence="3 4">
    <name type="scientific">Nematostella vectensis</name>
    <name type="common">Starlet sea anemone</name>
    <dbReference type="NCBI Taxonomy" id="45351"/>
    <lineage>
        <taxon>Eukaryota</taxon>
        <taxon>Metazoa</taxon>
        <taxon>Cnidaria</taxon>
        <taxon>Anthozoa</taxon>
        <taxon>Hexacorallia</taxon>
        <taxon>Actiniaria</taxon>
        <taxon>Edwardsiidae</taxon>
        <taxon>Nematostella</taxon>
    </lineage>
</organism>
<gene>
    <name evidence="3" type="ORF">NEMVEDRAFT_v1g247901</name>
</gene>
<dbReference type="AlphaFoldDB" id="A7SX87"/>
<dbReference type="OMA" id="XKEAQAS"/>
<dbReference type="EMBL" id="DS469881">
    <property type="protein sequence ID" value="EDO31680.1"/>
    <property type="molecule type" value="Genomic_DNA"/>
</dbReference>
<feature type="compositionally biased region" description="Low complexity" evidence="1">
    <location>
        <begin position="120"/>
        <end position="167"/>
    </location>
</feature>
<evidence type="ECO:0000256" key="1">
    <source>
        <dbReference type="SAM" id="MobiDB-lite"/>
    </source>
</evidence>
<dbReference type="InParanoid" id="A7SX87"/>
<evidence type="ECO:0000313" key="3">
    <source>
        <dbReference type="EMBL" id="EDO31680.1"/>
    </source>
</evidence>
<keyword evidence="2" id="KW-0732">Signal</keyword>
<evidence type="ECO:0000313" key="4">
    <source>
        <dbReference type="Proteomes" id="UP000001593"/>
    </source>
</evidence>
<feature type="chain" id="PRO_5002714721" evidence="2">
    <location>
        <begin position="17"/>
        <end position="187"/>
    </location>
</feature>
<reference evidence="3 4" key="1">
    <citation type="journal article" date="2007" name="Science">
        <title>Sea anemone genome reveals ancestral eumetazoan gene repertoire and genomic organization.</title>
        <authorList>
            <person name="Putnam N.H."/>
            <person name="Srivastava M."/>
            <person name="Hellsten U."/>
            <person name="Dirks B."/>
            <person name="Chapman J."/>
            <person name="Salamov A."/>
            <person name="Terry A."/>
            <person name="Shapiro H."/>
            <person name="Lindquist E."/>
            <person name="Kapitonov V.V."/>
            <person name="Jurka J."/>
            <person name="Genikhovich G."/>
            <person name="Grigoriev I.V."/>
            <person name="Lucas S.M."/>
            <person name="Steele R.E."/>
            <person name="Finnerty J.R."/>
            <person name="Technau U."/>
            <person name="Martindale M.Q."/>
            <person name="Rokhsar D.S."/>
        </authorList>
    </citation>
    <scope>NUCLEOTIDE SEQUENCE [LARGE SCALE GENOMIC DNA]</scope>
    <source>
        <strain evidence="4">CH2 X CH6</strain>
    </source>
</reference>
<feature type="signal peptide" evidence="2">
    <location>
        <begin position="1"/>
        <end position="16"/>
    </location>
</feature>
<dbReference type="Proteomes" id="UP000001593">
    <property type="component" value="Unassembled WGS sequence"/>
</dbReference>
<keyword evidence="4" id="KW-1185">Reference proteome</keyword>
<evidence type="ECO:0000256" key="2">
    <source>
        <dbReference type="SAM" id="SignalP"/>
    </source>
</evidence>
<protein>
    <submittedName>
        <fullName evidence="3">Uncharacterized protein</fullName>
    </submittedName>
</protein>
<feature type="compositionally biased region" description="Pro residues" evidence="1">
    <location>
        <begin position="168"/>
        <end position="181"/>
    </location>
</feature>
<proteinExistence type="predicted"/>